<dbReference type="OMA" id="ARCWIAR"/>
<reference evidence="1 2" key="1">
    <citation type="submission" date="2020-03" db="EMBL/GenBank/DDBJ databases">
        <title>Screen low temperature-resistant strains for efficient degradation of petroleum hydrocarbons under the low temperature.</title>
        <authorList>
            <person name="Wang Y."/>
            <person name="Chen J."/>
        </authorList>
    </citation>
    <scope>NUCLEOTIDE SEQUENCE [LARGE SCALE GENOMIC DNA]</scope>
    <source>
        <strain evidence="1 2">KB1</strain>
        <plasmid evidence="1 2">plas1</plasmid>
    </source>
</reference>
<geneLocation type="plasmid" evidence="1 2">
    <name>plas1</name>
</geneLocation>
<evidence type="ECO:0000313" key="2">
    <source>
        <dbReference type="Proteomes" id="UP000502345"/>
    </source>
</evidence>
<protein>
    <submittedName>
        <fullName evidence="1">Uncharacterized protein</fullName>
    </submittedName>
</protein>
<gene>
    <name evidence="1" type="ORF">G9444_6677</name>
</gene>
<organism evidence="1 2">
    <name type="scientific">Rhodococcus erythropolis</name>
    <name type="common">Arthrobacter picolinophilus</name>
    <dbReference type="NCBI Taxonomy" id="1833"/>
    <lineage>
        <taxon>Bacteria</taxon>
        <taxon>Bacillati</taxon>
        <taxon>Actinomycetota</taxon>
        <taxon>Actinomycetes</taxon>
        <taxon>Mycobacteriales</taxon>
        <taxon>Nocardiaceae</taxon>
        <taxon>Rhodococcus</taxon>
        <taxon>Rhodococcus erythropolis group</taxon>
    </lineage>
</organism>
<dbReference type="AlphaFoldDB" id="A0A6G9D4D3"/>
<keyword evidence="1" id="KW-0614">Plasmid</keyword>
<name>A0A6G9D4D3_RHOER</name>
<dbReference type="EMBL" id="CP050125">
    <property type="protein sequence ID" value="QIP43920.1"/>
    <property type="molecule type" value="Genomic_DNA"/>
</dbReference>
<proteinExistence type="predicted"/>
<evidence type="ECO:0000313" key="1">
    <source>
        <dbReference type="EMBL" id="QIP43920.1"/>
    </source>
</evidence>
<dbReference type="RefSeq" id="WP_011331699.1">
    <property type="nucleotide sequence ID" value="NZ_CP050125.1"/>
</dbReference>
<accession>A0A6G9D4D3</accession>
<sequence>MNTTFASALNTMTPGDAVMCLAAGTVELALDDAPESMRWHWFADLLDSQWGLTGRLAPILTEPVMSELEQAARMCRAAAQHPLDPQVWISAYQSTTALVEDPAVISADALHLALSAANDIALEAMDTPHPDFSVAVTLAFEALTSVVAVDREVSRSWILTAIGEWVARTESDQSGLRSAQSRTNADNRQIANASVVSAGCSEKTLLKVRGNA</sequence>
<dbReference type="Proteomes" id="UP000502345">
    <property type="component" value="Plasmid plas1"/>
</dbReference>